<organism evidence="2 3">
    <name type="scientific">Calocera viscosa (strain TUFC12733)</name>
    <dbReference type="NCBI Taxonomy" id="1330018"/>
    <lineage>
        <taxon>Eukaryota</taxon>
        <taxon>Fungi</taxon>
        <taxon>Dikarya</taxon>
        <taxon>Basidiomycota</taxon>
        <taxon>Agaricomycotina</taxon>
        <taxon>Dacrymycetes</taxon>
        <taxon>Dacrymycetales</taxon>
        <taxon>Dacrymycetaceae</taxon>
        <taxon>Calocera</taxon>
    </lineage>
</organism>
<name>A0A167MEI0_CALVF</name>
<evidence type="ECO:0000256" key="1">
    <source>
        <dbReference type="SAM" id="MobiDB-lite"/>
    </source>
</evidence>
<accession>A0A167MEI0</accession>
<evidence type="ECO:0000313" key="2">
    <source>
        <dbReference type="EMBL" id="KZO96632.1"/>
    </source>
</evidence>
<proteinExistence type="predicted"/>
<dbReference type="Proteomes" id="UP000076738">
    <property type="component" value="Unassembled WGS sequence"/>
</dbReference>
<sequence length="56" mass="5971">MRLPVRPSSESGSPPLAPWGSSHTGWSVLPCTPSQPVHMLTSSGKARFLRGRGLSK</sequence>
<keyword evidence="3" id="KW-1185">Reference proteome</keyword>
<protein>
    <submittedName>
        <fullName evidence="2">Uncharacterized protein</fullName>
    </submittedName>
</protein>
<reference evidence="2 3" key="1">
    <citation type="journal article" date="2016" name="Mol. Biol. Evol.">
        <title>Comparative Genomics of Early-Diverging Mushroom-Forming Fungi Provides Insights into the Origins of Lignocellulose Decay Capabilities.</title>
        <authorList>
            <person name="Nagy L.G."/>
            <person name="Riley R."/>
            <person name="Tritt A."/>
            <person name="Adam C."/>
            <person name="Daum C."/>
            <person name="Floudas D."/>
            <person name="Sun H."/>
            <person name="Yadav J.S."/>
            <person name="Pangilinan J."/>
            <person name="Larsson K.H."/>
            <person name="Matsuura K."/>
            <person name="Barry K."/>
            <person name="Labutti K."/>
            <person name="Kuo R."/>
            <person name="Ohm R.A."/>
            <person name="Bhattacharya S.S."/>
            <person name="Shirouzu T."/>
            <person name="Yoshinaga Y."/>
            <person name="Martin F.M."/>
            <person name="Grigoriev I.V."/>
            <person name="Hibbett D.S."/>
        </authorList>
    </citation>
    <scope>NUCLEOTIDE SEQUENCE [LARGE SCALE GENOMIC DNA]</scope>
    <source>
        <strain evidence="2 3">TUFC12733</strain>
    </source>
</reference>
<gene>
    <name evidence="2" type="ORF">CALVIDRAFT_536998</name>
</gene>
<feature type="region of interest" description="Disordered" evidence="1">
    <location>
        <begin position="1"/>
        <end position="25"/>
    </location>
</feature>
<dbReference type="EMBL" id="KV417283">
    <property type="protein sequence ID" value="KZO96632.1"/>
    <property type="molecule type" value="Genomic_DNA"/>
</dbReference>
<evidence type="ECO:0000313" key="3">
    <source>
        <dbReference type="Proteomes" id="UP000076738"/>
    </source>
</evidence>
<dbReference type="AlphaFoldDB" id="A0A167MEI0"/>